<organism evidence="2 3">
    <name type="scientific">Halopolyspora algeriensis</name>
    <dbReference type="NCBI Taxonomy" id="1500506"/>
    <lineage>
        <taxon>Bacteria</taxon>
        <taxon>Bacillati</taxon>
        <taxon>Actinomycetota</taxon>
        <taxon>Actinomycetes</taxon>
        <taxon>Actinomycetes incertae sedis</taxon>
        <taxon>Halopolyspora</taxon>
    </lineage>
</organism>
<dbReference type="SUPFAM" id="SSF52507">
    <property type="entry name" value="Homo-oligomeric flavin-containing Cys decarboxylases, HFCD"/>
    <property type="match status" value="1"/>
</dbReference>
<dbReference type="PANTHER" id="PTHR14359:SF6">
    <property type="entry name" value="PHOSPHOPANTOTHENOYLCYSTEINE DECARBOXYLASE"/>
    <property type="match status" value="1"/>
</dbReference>
<evidence type="ECO:0000313" key="2">
    <source>
        <dbReference type="EMBL" id="RCW45128.1"/>
    </source>
</evidence>
<sequence>MTGKPVVYLVACSAPPVRELAEPLSLLHEAGWSACVILTPIAASWIDIAGLEAETAVPVRVHPRLPHEQDPLPKADAVLAAPLTFNSLNKIAGGISDTLAVSLVNELLGTDLPIVAAPCIKSLLRTHPVYSTSVQLLTSCGVHLLDPDTITSRGLDGLAAFDWSTVVTEFLQAV</sequence>
<proteinExistence type="predicted"/>
<dbReference type="Gene3D" id="3.40.50.1950">
    <property type="entry name" value="Flavin prenyltransferase-like"/>
    <property type="match status" value="1"/>
</dbReference>
<reference evidence="2 3" key="1">
    <citation type="submission" date="2018-07" db="EMBL/GenBank/DDBJ databases">
        <title>Genomic Encyclopedia of Type Strains, Phase III (KMG-III): the genomes of soil and plant-associated and newly described type strains.</title>
        <authorList>
            <person name="Whitman W."/>
        </authorList>
    </citation>
    <scope>NUCLEOTIDE SEQUENCE [LARGE SCALE GENOMIC DNA]</scope>
    <source>
        <strain evidence="2 3">CECT 8575</strain>
    </source>
</reference>
<dbReference type="GO" id="GO:0015937">
    <property type="term" value="P:coenzyme A biosynthetic process"/>
    <property type="evidence" value="ECO:0007669"/>
    <property type="project" value="TreeGrafter"/>
</dbReference>
<comment type="caution">
    <text evidence="2">The sequence shown here is derived from an EMBL/GenBank/DDBJ whole genome shotgun (WGS) entry which is preliminary data.</text>
</comment>
<gene>
    <name evidence="2" type="ORF">DFQ14_10392</name>
</gene>
<evidence type="ECO:0000313" key="3">
    <source>
        <dbReference type="Proteomes" id="UP000253495"/>
    </source>
</evidence>
<dbReference type="Pfam" id="PF02441">
    <property type="entry name" value="Flavoprotein"/>
    <property type="match status" value="1"/>
</dbReference>
<protein>
    <submittedName>
        <fullName evidence="2">Flavoprotein</fullName>
    </submittedName>
</protein>
<keyword evidence="3" id="KW-1185">Reference proteome</keyword>
<dbReference type="PANTHER" id="PTHR14359">
    <property type="entry name" value="HOMO-OLIGOMERIC FLAVIN CONTAINING CYS DECARBOXYLASE FAMILY"/>
    <property type="match status" value="1"/>
</dbReference>
<dbReference type="RefSeq" id="WP_114452260.1">
    <property type="nucleotide sequence ID" value="NZ_QPJC01000003.1"/>
</dbReference>
<accession>A0A368VWL6</accession>
<dbReference type="AlphaFoldDB" id="A0A368VWL6"/>
<dbReference type="OrthoDB" id="161343at2"/>
<dbReference type="Proteomes" id="UP000253495">
    <property type="component" value="Unassembled WGS sequence"/>
</dbReference>
<name>A0A368VWL6_9ACTN</name>
<dbReference type="GO" id="GO:0004633">
    <property type="term" value="F:phosphopantothenoylcysteine decarboxylase activity"/>
    <property type="evidence" value="ECO:0007669"/>
    <property type="project" value="TreeGrafter"/>
</dbReference>
<dbReference type="InterPro" id="IPR003382">
    <property type="entry name" value="Flavoprotein"/>
</dbReference>
<evidence type="ECO:0000259" key="1">
    <source>
        <dbReference type="Pfam" id="PF02441"/>
    </source>
</evidence>
<dbReference type="InterPro" id="IPR036551">
    <property type="entry name" value="Flavin_trans-like"/>
</dbReference>
<dbReference type="EMBL" id="QPJC01000003">
    <property type="protein sequence ID" value="RCW45128.1"/>
    <property type="molecule type" value="Genomic_DNA"/>
</dbReference>
<dbReference type="GO" id="GO:0010181">
    <property type="term" value="F:FMN binding"/>
    <property type="evidence" value="ECO:0007669"/>
    <property type="project" value="TreeGrafter"/>
</dbReference>
<dbReference type="GO" id="GO:0071513">
    <property type="term" value="C:phosphopantothenoylcysteine decarboxylase complex"/>
    <property type="evidence" value="ECO:0007669"/>
    <property type="project" value="TreeGrafter"/>
</dbReference>
<feature type="domain" description="Flavoprotein" evidence="1">
    <location>
        <begin position="10"/>
        <end position="122"/>
    </location>
</feature>